<evidence type="ECO:0008006" key="3">
    <source>
        <dbReference type="Google" id="ProtNLM"/>
    </source>
</evidence>
<sequence>MGVMAEEYPPIIVTAQFDAQADDLFQRRRQEFFPPQLNFIPAHLTLFHNLPGDRESEVVKGIAAAIEGQSPITAQVPELMSLGRGVAYRIVSDDLKALRGRMIQRFDGMLVKQDRQGFRPHVTIQNKVSPGEAKGTRAILEQDFASFPAKIEAIQLWHYRGGPWSPIGVLPLQG</sequence>
<evidence type="ECO:0000313" key="2">
    <source>
        <dbReference type="Proteomes" id="UP000621856"/>
    </source>
</evidence>
<dbReference type="Pfam" id="PF13563">
    <property type="entry name" value="2_5_RNA_ligase2"/>
    <property type="match status" value="1"/>
</dbReference>
<organism evidence="1 2">
    <name type="scientific">Aquisalinus luteolus</name>
    <dbReference type="NCBI Taxonomy" id="1566827"/>
    <lineage>
        <taxon>Bacteria</taxon>
        <taxon>Pseudomonadati</taxon>
        <taxon>Pseudomonadota</taxon>
        <taxon>Alphaproteobacteria</taxon>
        <taxon>Parvularculales</taxon>
        <taxon>Parvularculaceae</taxon>
        <taxon>Aquisalinus</taxon>
    </lineage>
</organism>
<name>A0A8J3A9K7_9PROT</name>
<reference evidence="1" key="2">
    <citation type="submission" date="2020-09" db="EMBL/GenBank/DDBJ databases">
        <authorList>
            <person name="Sun Q."/>
            <person name="Zhou Y."/>
        </authorList>
    </citation>
    <scope>NUCLEOTIDE SEQUENCE</scope>
    <source>
        <strain evidence="1">CGMCC 1.14984</strain>
    </source>
</reference>
<dbReference type="InterPro" id="IPR009097">
    <property type="entry name" value="Cyclic_Pdiesterase"/>
</dbReference>
<gene>
    <name evidence="1" type="ORF">GCM10011355_25710</name>
</gene>
<proteinExistence type="predicted"/>
<comment type="caution">
    <text evidence="1">The sequence shown here is derived from an EMBL/GenBank/DDBJ whole genome shotgun (WGS) entry which is preliminary data.</text>
</comment>
<accession>A0A8J3A9K7</accession>
<dbReference type="Gene3D" id="3.90.1140.10">
    <property type="entry name" value="Cyclic phosphodiesterase"/>
    <property type="match status" value="1"/>
</dbReference>
<dbReference type="EMBL" id="BMGZ01000002">
    <property type="protein sequence ID" value="GGH99531.1"/>
    <property type="molecule type" value="Genomic_DNA"/>
</dbReference>
<evidence type="ECO:0000313" key="1">
    <source>
        <dbReference type="EMBL" id="GGH99531.1"/>
    </source>
</evidence>
<reference evidence="1" key="1">
    <citation type="journal article" date="2014" name="Int. J. Syst. Evol. Microbiol.">
        <title>Complete genome sequence of Corynebacterium casei LMG S-19264T (=DSM 44701T), isolated from a smear-ripened cheese.</title>
        <authorList>
            <consortium name="US DOE Joint Genome Institute (JGI-PGF)"/>
            <person name="Walter F."/>
            <person name="Albersmeier A."/>
            <person name="Kalinowski J."/>
            <person name="Ruckert C."/>
        </authorList>
    </citation>
    <scope>NUCLEOTIDE SEQUENCE</scope>
    <source>
        <strain evidence="1">CGMCC 1.14984</strain>
    </source>
</reference>
<dbReference type="SUPFAM" id="SSF55144">
    <property type="entry name" value="LigT-like"/>
    <property type="match status" value="1"/>
</dbReference>
<protein>
    <recommendedName>
        <fullName evidence="3">2'-5' RNA ligase family protein</fullName>
    </recommendedName>
</protein>
<dbReference type="Proteomes" id="UP000621856">
    <property type="component" value="Unassembled WGS sequence"/>
</dbReference>
<dbReference type="AlphaFoldDB" id="A0A8J3A9K7"/>